<keyword evidence="5 6" id="KW-0472">Membrane</keyword>
<evidence type="ECO:0000256" key="4">
    <source>
        <dbReference type="ARBA" id="ARBA00022989"/>
    </source>
</evidence>
<feature type="transmembrane region" description="Helical" evidence="6">
    <location>
        <begin position="209"/>
        <end position="235"/>
    </location>
</feature>
<dbReference type="Proteomes" id="UP000541109">
    <property type="component" value="Unassembled WGS sequence"/>
</dbReference>
<protein>
    <submittedName>
        <fullName evidence="7">YihY/virulence factor BrkB family protein</fullName>
    </submittedName>
</protein>
<evidence type="ECO:0000256" key="6">
    <source>
        <dbReference type="SAM" id="Phobius"/>
    </source>
</evidence>
<dbReference type="GO" id="GO:0005886">
    <property type="term" value="C:plasma membrane"/>
    <property type="evidence" value="ECO:0007669"/>
    <property type="project" value="UniProtKB-SubCell"/>
</dbReference>
<dbReference type="EMBL" id="JACFXV010000063">
    <property type="protein sequence ID" value="MBA5778680.1"/>
    <property type="molecule type" value="Genomic_DNA"/>
</dbReference>
<dbReference type="InterPro" id="IPR017039">
    <property type="entry name" value="Virul_fac_BrkB"/>
</dbReference>
<evidence type="ECO:0000256" key="2">
    <source>
        <dbReference type="ARBA" id="ARBA00022475"/>
    </source>
</evidence>
<keyword evidence="4 6" id="KW-1133">Transmembrane helix</keyword>
<dbReference type="AlphaFoldDB" id="A0A839AFP4"/>
<gene>
    <name evidence="7" type="ORF">H2509_16235</name>
</gene>
<feature type="transmembrane region" description="Helical" evidence="6">
    <location>
        <begin position="31"/>
        <end position="57"/>
    </location>
</feature>
<proteinExistence type="predicted"/>
<reference evidence="7 8" key="1">
    <citation type="submission" date="2020-07" db="EMBL/GenBank/DDBJ databases">
        <title>Stappia sp., F7233, whole genome shotgun sequencing project.</title>
        <authorList>
            <person name="Jiang S."/>
            <person name="Liu Z.W."/>
            <person name="Du Z.J."/>
        </authorList>
    </citation>
    <scope>NUCLEOTIDE SEQUENCE [LARGE SCALE GENOMIC DNA]</scope>
    <source>
        <strain evidence="7 8">F7233</strain>
    </source>
</reference>
<feature type="transmembrane region" description="Helical" evidence="6">
    <location>
        <begin position="137"/>
        <end position="161"/>
    </location>
</feature>
<keyword evidence="8" id="KW-1185">Reference proteome</keyword>
<feature type="transmembrane region" description="Helical" evidence="6">
    <location>
        <begin position="241"/>
        <end position="266"/>
    </location>
</feature>
<comment type="caution">
    <text evidence="7">The sequence shown here is derived from an EMBL/GenBank/DDBJ whole genome shotgun (WGS) entry which is preliminary data.</text>
</comment>
<keyword evidence="3 6" id="KW-0812">Transmembrane</keyword>
<name>A0A839AFP4_9HYPH</name>
<accession>A0A839AFP4</accession>
<dbReference type="RefSeq" id="WP_182167181.1">
    <property type="nucleotide sequence ID" value="NZ_JACFXV010000063.1"/>
</dbReference>
<keyword evidence="2" id="KW-1003">Cell membrane</keyword>
<dbReference type="NCBIfam" id="TIGR00765">
    <property type="entry name" value="yihY_not_rbn"/>
    <property type="match status" value="1"/>
</dbReference>
<dbReference type="Pfam" id="PF03631">
    <property type="entry name" value="Virul_fac_BrkB"/>
    <property type="match status" value="1"/>
</dbReference>
<evidence type="ECO:0000256" key="3">
    <source>
        <dbReference type="ARBA" id="ARBA00022692"/>
    </source>
</evidence>
<evidence type="ECO:0000313" key="8">
    <source>
        <dbReference type="Proteomes" id="UP000541109"/>
    </source>
</evidence>
<organism evidence="7 8">
    <name type="scientific">Stappia albiluteola</name>
    <dbReference type="NCBI Taxonomy" id="2758565"/>
    <lineage>
        <taxon>Bacteria</taxon>
        <taxon>Pseudomonadati</taxon>
        <taxon>Pseudomonadota</taxon>
        <taxon>Alphaproteobacteria</taxon>
        <taxon>Hyphomicrobiales</taxon>
        <taxon>Stappiaceae</taxon>
        <taxon>Stappia</taxon>
    </lineage>
</organism>
<comment type="subcellular location">
    <subcellularLocation>
        <location evidence="1">Cell membrane</location>
        <topology evidence="1">Multi-pass membrane protein</topology>
    </subcellularLocation>
</comment>
<dbReference type="PANTHER" id="PTHR30213">
    <property type="entry name" value="INNER MEMBRANE PROTEIN YHJD"/>
    <property type="match status" value="1"/>
</dbReference>
<sequence length="281" mass="30502">MTLSTSLVFLYRVLTDAIGHFIDDDGFAVASHVALSTLLAVFPFLIFIAALTGYLGLNDTADQIATMLFDAWPKQVAGPVAGEIRKVLTEPRGDVLTFGVVASLWFASNGVEALRTGLNRAYRIHDTRFFLFRRLQAIVFVLLGSFVLIVFALLIVLAPLVWQAVLRDLPELERFAQSLNISRYVIASILMGGGLIVAHGFLPAGKRHFIDLLPGVVATLVMWIVSGAAFGAYLAGFANYVSTYAGLAGVMTALIFLYLLSMAFILGGELNAAILRQKTTR</sequence>
<dbReference type="PANTHER" id="PTHR30213:SF0">
    <property type="entry name" value="UPF0761 MEMBRANE PROTEIN YIHY"/>
    <property type="match status" value="1"/>
</dbReference>
<feature type="transmembrane region" description="Helical" evidence="6">
    <location>
        <begin position="181"/>
        <end position="202"/>
    </location>
</feature>
<dbReference type="PIRSF" id="PIRSF035875">
    <property type="entry name" value="RNase_BN"/>
    <property type="match status" value="1"/>
</dbReference>
<evidence type="ECO:0000256" key="5">
    <source>
        <dbReference type="ARBA" id="ARBA00023136"/>
    </source>
</evidence>
<evidence type="ECO:0000313" key="7">
    <source>
        <dbReference type="EMBL" id="MBA5778680.1"/>
    </source>
</evidence>
<evidence type="ECO:0000256" key="1">
    <source>
        <dbReference type="ARBA" id="ARBA00004651"/>
    </source>
</evidence>